<dbReference type="AlphaFoldDB" id="A0A016TP94"/>
<proteinExistence type="predicted"/>
<dbReference type="GO" id="GO:0044774">
    <property type="term" value="P:mitotic DNA integrity checkpoint signaling"/>
    <property type="evidence" value="ECO:0007669"/>
    <property type="project" value="TreeGrafter"/>
</dbReference>
<dbReference type="InterPro" id="IPR052709">
    <property type="entry name" value="Transposase-MT_Hybrid"/>
</dbReference>
<comment type="caution">
    <text evidence="2">The sequence shown here is derived from an EMBL/GenBank/DDBJ whole genome shotgun (WGS) entry which is preliminary data.</text>
</comment>
<dbReference type="GO" id="GO:0003690">
    <property type="term" value="F:double-stranded DNA binding"/>
    <property type="evidence" value="ECO:0007669"/>
    <property type="project" value="TreeGrafter"/>
</dbReference>
<accession>A0A016TP94</accession>
<reference evidence="3" key="1">
    <citation type="journal article" date="2015" name="Nat. Genet.">
        <title>The genome and transcriptome of the zoonotic hookworm Ancylostoma ceylanicum identify infection-specific gene families.</title>
        <authorList>
            <person name="Schwarz E.M."/>
            <person name="Hu Y."/>
            <person name="Antoshechkin I."/>
            <person name="Miller M.M."/>
            <person name="Sternberg P.W."/>
            <person name="Aroian R.V."/>
        </authorList>
    </citation>
    <scope>NUCLEOTIDE SEQUENCE</scope>
    <source>
        <strain evidence="3">HY135</strain>
    </source>
</reference>
<keyword evidence="3" id="KW-1185">Reference proteome</keyword>
<dbReference type="GO" id="GO:0005634">
    <property type="term" value="C:nucleus"/>
    <property type="evidence" value="ECO:0007669"/>
    <property type="project" value="TreeGrafter"/>
</dbReference>
<dbReference type="Pfam" id="PF17906">
    <property type="entry name" value="HTH_48"/>
    <property type="match status" value="1"/>
</dbReference>
<name>A0A016TP94_9BILA</name>
<dbReference type="EMBL" id="JARK01001424">
    <property type="protein sequence ID" value="EYC04308.1"/>
    <property type="molecule type" value="Genomic_DNA"/>
</dbReference>
<dbReference type="GO" id="GO:0031297">
    <property type="term" value="P:replication fork processing"/>
    <property type="evidence" value="ECO:0007669"/>
    <property type="project" value="TreeGrafter"/>
</dbReference>
<dbReference type="GO" id="GO:0044547">
    <property type="term" value="F:DNA topoisomerase binding"/>
    <property type="evidence" value="ECO:0007669"/>
    <property type="project" value="TreeGrafter"/>
</dbReference>
<evidence type="ECO:0000259" key="1">
    <source>
        <dbReference type="Pfam" id="PF17906"/>
    </source>
</evidence>
<feature type="domain" description="Mos1 transposase HTH" evidence="1">
    <location>
        <begin position="77"/>
        <end position="126"/>
    </location>
</feature>
<dbReference type="GO" id="GO:0006303">
    <property type="term" value="P:double-strand break repair via nonhomologous end joining"/>
    <property type="evidence" value="ECO:0007669"/>
    <property type="project" value="TreeGrafter"/>
</dbReference>
<dbReference type="InterPro" id="IPR041426">
    <property type="entry name" value="Mos1_HTH"/>
</dbReference>
<evidence type="ECO:0000313" key="3">
    <source>
        <dbReference type="Proteomes" id="UP000024635"/>
    </source>
</evidence>
<gene>
    <name evidence="2" type="primary">Acey_s0088.g2134</name>
    <name evidence="2" type="ORF">Y032_0088g2134</name>
</gene>
<dbReference type="Gene3D" id="1.10.10.1450">
    <property type="match status" value="1"/>
</dbReference>
<evidence type="ECO:0000313" key="2">
    <source>
        <dbReference type="EMBL" id="EYC04308.1"/>
    </source>
</evidence>
<dbReference type="GO" id="GO:0015074">
    <property type="term" value="P:DNA integration"/>
    <property type="evidence" value="ECO:0007669"/>
    <property type="project" value="TreeGrafter"/>
</dbReference>
<dbReference type="GO" id="GO:0000793">
    <property type="term" value="C:condensed chromosome"/>
    <property type="evidence" value="ECO:0007669"/>
    <property type="project" value="TreeGrafter"/>
</dbReference>
<dbReference type="GO" id="GO:0042800">
    <property type="term" value="F:histone H3K4 methyltransferase activity"/>
    <property type="evidence" value="ECO:0007669"/>
    <property type="project" value="TreeGrafter"/>
</dbReference>
<dbReference type="GO" id="GO:0035861">
    <property type="term" value="C:site of double-strand break"/>
    <property type="evidence" value="ECO:0007669"/>
    <property type="project" value="TreeGrafter"/>
</dbReference>
<dbReference type="PANTHER" id="PTHR46060:SF2">
    <property type="entry name" value="HISTONE-LYSINE N-METHYLTRANSFERASE SETMAR"/>
    <property type="match status" value="1"/>
</dbReference>
<organism evidence="2 3">
    <name type="scientific">Ancylostoma ceylanicum</name>
    <dbReference type="NCBI Taxonomy" id="53326"/>
    <lineage>
        <taxon>Eukaryota</taxon>
        <taxon>Metazoa</taxon>
        <taxon>Ecdysozoa</taxon>
        <taxon>Nematoda</taxon>
        <taxon>Chromadorea</taxon>
        <taxon>Rhabditida</taxon>
        <taxon>Rhabditina</taxon>
        <taxon>Rhabditomorpha</taxon>
        <taxon>Strongyloidea</taxon>
        <taxon>Ancylostomatidae</taxon>
        <taxon>Ancylostomatinae</taxon>
        <taxon>Ancylostoma</taxon>
    </lineage>
</organism>
<dbReference type="Gene3D" id="1.10.10.10">
    <property type="entry name" value="Winged helix-like DNA-binding domain superfamily/Winged helix DNA-binding domain"/>
    <property type="match status" value="1"/>
</dbReference>
<dbReference type="STRING" id="53326.A0A016TP94"/>
<dbReference type="GO" id="GO:0046975">
    <property type="term" value="F:histone H3K36 methyltransferase activity"/>
    <property type="evidence" value="ECO:0007669"/>
    <property type="project" value="TreeGrafter"/>
</dbReference>
<protein>
    <recommendedName>
        <fullName evidence="1">Mos1 transposase HTH domain-containing protein</fullName>
    </recommendedName>
</protein>
<dbReference type="PANTHER" id="PTHR46060">
    <property type="entry name" value="MARINER MOS1 TRANSPOSASE-LIKE PROTEIN"/>
    <property type="match status" value="1"/>
</dbReference>
<dbReference type="InterPro" id="IPR036388">
    <property type="entry name" value="WH-like_DNA-bd_sf"/>
</dbReference>
<dbReference type="GO" id="GO:0000014">
    <property type="term" value="F:single-stranded DNA endodeoxyribonuclease activity"/>
    <property type="evidence" value="ECO:0007669"/>
    <property type="project" value="TreeGrafter"/>
</dbReference>
<dbReference type="OrthoDB" id="6137736at2759"/>
<dbReference type="GO" id="GO:0000729">
    <property type="term" value="P:DNA double-strand break processing"/>
    <property type="evidence" value="ECO:0007669"/>
    <property type="project" value="TreeGrafter"/>
</dbReference>
<sequence>MEFSPSHHKTDFMFNHPHTYEDNVFIRMWISISGDLETLLLLRRSHVLQALSRYVSLLIGTKLVARNLLSKRWRISRVAIRYCLLYDFKRGKSAAESHRDLCDAFGQDVFSERQWQQWFHKFRFGNESLEDDARGKHPSVIDMEQLKEAIVEDPSKTTKYLANRFGCSNPTIMRCLHAIGKSSRSGQWMNFQKPTFHLYQPKVVPSRLLGFLTFAEAETGWDRERTFCRI</sequence>
<dbReference type="Proteomes" id="UP000024635">
    <property type="component" value="Unassembled WGS sequence"/>
</dbReference>
<dbReference type="GO" id="GO:0003697">
    <property type="term" value="F:single-stranded DNA binding"/>
    <property type="evidence" value="ECO:0007669"/>
    <property type="project" value="TreeGrafter"/>
</dbReference>